<proteinExistence type="predicted"/>
<dbReference type="AlphaFoldDB" id="A0A3E0HVD5"/>
<keyword evidence="3" id="KW-1185">Reference proteome</keyword>
<accession>A0A3E0HVD5</accession>
<comment type="caution">
    <text evidence="2">The sequence shown here is derived from an EMBL/GenBank/DDBJ whole genome shotgun (WGS) entry which is preliminary data.</text>
</comment>
<keyword evidence="1" id="KW-1133">Transmembrane helix</keyword>
<gene>
    <name evidence="2" type="ORF">C7448_10449</name>
</gene>
<feature type="transmembrane region" description="Helical" evidence="1">
    <location>
        <begin position="7"/>
        <end position="25"/>
    </location>
</feature>
<evidence type="ECO:0000256" key="1">
    <source>
        <dbReference type="SAM" id="Phobius"/>
    </source>
</evidence>
<dbReference type="Proteomes" id="UP000256884">
    <property type="component" value="Unassembled WGS sequence"/>
</dbReference>
<keyword evidence="1" id="KW-0812">Transmembrane</keyword>
<name>A0A3E0HVD5_9FLAO</name>
<keyword evidence="1" id="KW-0472">Membrane</keyword>
<evidence type="ECO:0000313" key="2">
    <source>
        <dbReference type="EMBL" id="REH50437.1"/>
    </source>
</evidence>
<reference evidence="2 3" key="1">
    <citation type="submission" date="2018-08" db="EMBL/GenBank/DDBJ databases">
        <title>Genomic Encyclopedia of Type Strains, Phase IV (KMG-IV): sequencing the most valuable type-strain genomes for metagenomic binning, comparative biology and taxonomic classification.</title>
        <authorList>
            <person name="Goeker M."/>
        </authorList>
    </citation>
    <scope>NUCLEOTIDE SEQUENCE [LARGE SCALE GENOMIC DNA]</scope>
    <source>
        <strain evidence="2 3">DSM 18841</strain>
    </source>
</reference>
<evidence type="ECO:0000313" key="3">
    <source>
        <dbReference type="Proteomes" id="UP000256884"/>
    </source>
</evidence>
<organism evidence="2 3">
    <name type="scientific">Tenacibaculum gallaicum</name>
    <dbReference type="NCBI Taxonomy" id="561505"/>
    <lineage>
        <taxon>Bacteria</taxon>
        <taxon>Pseudomonadati</taxon>
        <taxon>Bacteroidota</taxon>
        <taxon>Flavobacteriia</taxon>
        <taxon>Flavobacteriales</taxon>
        <taxon>Flavobacteriaceae</taxon>
        <taxon>Tenacibaculum</taxon>
    </lineage>
</organism>
<feature type="transmembrane region" description="Helical" evidence="1">
    <location>
        <begin position="37"/>
        <end position="56"/>
    </location>
</feature>
<sequence>MDRNRRARIYLLIAFSIFLVNVFNVDFDNLNWGANRSSYINMIVAALVCIAIFLLIKKKQTNS</sequence>
<protein>
    <submittedName>
        <fullName evidence="2">Uncharacterized protein</fullName>
    </submittedName>
</protein>
<dbReference type="EMBL" id="QUNS01000004">
    <property type="protein sequence ID" value="REH50437.1"/>
    <property type="molecule type" value="Genomic_DNA"/>
</dbReference>